<dbReference type="EMBL" id="FMVJ01000004">
    <property type="protein sequence ID" value="SCY55277.1"/>
    <property type="molecule type" value="Genomic_DNA"/>
</dbReference>
<dbReference type="PROSITE" id="PS51186">
    <property type="entry name" value="GNAT"/>
    <property type="match status" value="1"/>
</dbReference>
<dbReference type="PANTHER" id="PTHR43420">
    <property type="entry name" value="ACETYLTRANSFERASE"/>
    <property type="match status" value="1"/>
</dbReference>
<keyword evidence="1 4" id="KW-0808">Transferase</keyword>
<evidence type="ECO:0000313" key="5">
    <source>
        <dbReference type="Proteomes" id="UP000199569"/>
    </source>
</evidence>
<organism evidence="4 5">
    <name type="scientific">Microvirga guangxiensis</name>
    <dbReference type="NCBI Taxonomy" id="549386"/>
    <lineage>
        <taxon>Bacteria</taxon>
        <taxon>Pseudomonadati</taxon>
        <taxon>Pseudomonadota</taxon>
        <taxon>Alphaproteobacteria</taxon>
        <taxon>Hyphomicrobiales</taxon>
        <taxon>Methylobacteriaceae</taxon>
        <taxon>Microvirga</taxon>
    </lineage>
</organism>
<dbReference type="RefSeq" id="WP_244510447.1">
    <property type="nucleotide sequence ID" value="NZ_FMVJ01000004.1"/>
</dbReference>
<dbReference type="Proteomes" id="UP000199569">
    <property type="component" value="Unassembled WGS sequence"/>
</dbReference>
<keyword evidence="5" id="KW-1185">Reference proteome</keyword>
<evidence type="ECO:0000256" key="1">
    <source>
        <dbReference type="ARBA" id="ARBA00022679"/>
    </source>
</evidence>
<evidence type="ECO:0000259" key="3">
    <source>
        <dbReference type="PROSITE" id="PS51186"/>
    </source>
</evidence>
<proteinExistence type="predicted"/>
<dbReference type="CDD" id="cd04301">
    <property type="entry name" value="NAT_SF"/>
    <property type="match status" value="1"/>
</dbReference>
<dbReference type="SUPFAM" id="SSF55729">
    <property type="entry name" value="Acyl-CoA N-acyltransferases (Nat)"/>
    <property type="match status" value="1"/>
</dbReference>
<dbReference type="InterPro" id="IPR050680">
    <property type="entry name" value="YpeA/RimI_acetyltransf"/>
</dbReference>
<dbReference type="InterPro" id="IPR000182">
    <property type="entry name" value="GNAT_dom"/>
</dbReference>
<feature type="domain" description="N-acetyltransferase" evidence="3">
    <location>
        <begin position="1"/>
        <end position="142"/>
    </location>
</feature>
<dbReference type="Gene3D" id="3.40.630.30">
    <property type="match status" value="1"/>
</dbReference>
<dbReference type="GO" id="GO:0016747">
    <property type="term" value="F:acyltransferase activity, transferring groups other than amino-acyl groups"/>
    <property type="evidence" value="ECO:0007669"/>
    <property type="project" value="InterPro"/>
</dbReference>
<accession>A0A1G5GV83</accession>
<reference evidence="4 5" key="1">
    <citation type="submission" date="2016-10" db="EMBL/GenBank/DDBJ databases">
        <authorList>
            <person name="de Groot N.N."/>
        </authorList>
    </citation>
    <scope>NUCLEOTIDE SEQUENCE [LARGE SCALE GENOMIC DNA]</scope>
    <source>
        <strain evidence="4 5">CGMCC 1.7666</strain>
    </source>
</reference>
<name>A0A1G5GV83_9HYPH</name>
<dbReference type="AlphaFoldDB" id="A0A1G5GV83"/>
<evidence type="ECO:0000256" key="2">
    <source>
        <dbReference type="ARBA" id="ARBA00023315"/>
    </source>
</evidence>
<keyword evidence="2" id="KW-0012">Acyltransferase</keyword>
<dbReference type="PANTHER" id="PTHR43420:SF47">
    <property type="entry name" value="N-ACETYLTRANSFERASE DOMAIN-CONTAINING PROTEIN"/>
    <property type="match status" value="1"/>
</dbReference>
<dbReference type="Pfam" id="PF00583">
    <property type="entry name" value="Acetyltransf_1"/>
    <property type="match status" value="1"/>
</dbReference>
<gene>
    <name evidence="4" type="ORF">SAMN02927923_01647</name>
</gene>
<sequence length="144" mass="16179">MNFYLEPLPKPHSIVRQIIANGLTDFNRATLMPDLHIEDLAVVIRAVDSKTIVGGLWGRTGWEWLTIELIFVPESLRGQGIARSLIGMAEEEAIDRGCHSAWLDTLNPEALSLYERLGYERFGELKNFPKGGSRTFLQKKLVAA</sequence>
<protein>
    <submittedName>
        <fullName evidence="4">Acetyltransferase (GNAT) family protein</fullName>
    </submittedName>
</protein>
<dbReference type="InterPro" id="IPR016181">
    <property type="entry name" value="Acyl_CoA_acyltransferase"/>
</dbReference>
<dbReference type="STRING" id="549386.SAMN02927923_01647"/>
<evidence type="ECO:0000313" key="4">
    <source>
        <dbReference type="EMBL" id="SCY55277.1"/>
    </source>
</evidence>